<evidence type="ECO:0000313" key="3">
    <source>
        <dbReference type="Proteomes" id="UP000176997"/>
    </source>
</evidence>
<evidence type="ECO:0000313" key="2">
    <source>
        <dbReference type="EMBL" id="OHA81502.1"/>
    </source>
</evidence>
<name>A0A1G2SA14_9BACT</name>
<reference evidence="2 3" key="1">
    <citation type="journal article" date="2016" name="Nat. Commun.">
        <title>Thousands of microbial genomes shed light on interconnected biogeochemical processes in an aquifer system.</title>
        <authorList>
            <person name="Anantharaman K."/>
            <person name="Brown C.T."/>
            <person name="Hug L.A."/>
            <person name="Sharon I."/>
            <person name="Castelle C.J."/>
            <person name="Probst A.J."/>
            <person name="Thomas B.C."/>
            <person name="Singh A."/>
            <person name="Wilkins M.J."/>
            <person name="Karaoz U."/>
            <person name="Brodie E.L."/>
            <person name="Williams K.H."/>
            <person name="Hubbard S.S."/>
            <person name="Banfield J.F."/>
        </authorList>
    </citation>
    <scope>NUCLEOTIDE SEQUENCE [LARGE SCALE GENOMIC DNA]</scope>
</reference>
<evidence type="ECO:0000256" key="1">
    <source>
        <dbReference type="SAM" id="MobiDB-lite"/>
    </source>
</evidence>
<feature type="region of interest" description="Disordered" evidence="1">
    <location>
        <begin position="1"/>
        <end position="22"/>
    </location>
</feature>
<dbReference type="AlphaFoldDB" id="A0A1G2SA14"/>
<proteinExistence type="predicted"/>
<organism evidence="2 3">
    <name type="scientific">Candidatus Yonathbacteria bacterium RIFCSPHIGHO2_01_FULL_51_10</name>
    <dbReference type="NCBI Taxonomy" id="1802723"/>
    <lineage>
        <taxon>Bacteria</taxon>
        <taxon>Candidatus Yonathiibacteriota</taxon>
    </lineage>
</organism>
<dbReference type="EMBL" id="MHUS01000010">
    <property type="protein sequence ID" value="OHA81502.1"/>
    <property type="molecule type" value="Genomic_DNA"/>
</dbReference>
<comment type="caution">
    <text evidence="2">The sequence shown here is derived from an EMBL/GenBank/DDBJ whole genome shotgun (WGS) entry which is preliminary data.</text>
</comment>
<accession>A0A1G2SA14</accession>
<dbReference type="Proteomes" id="UP000176997">
    <property type="component" value="Unassembled WGS sequence"/>
</dbReference>
<gene>
    <name evidence="2" type="ORF">A2675_03470</name>
</gene>
<sequence length="74" mass="8288">MQGFLSAYDETKESAVANPQLNAENPSLRSFEMVSLLLVEEEGKLLIRIVSVDGETGHRVYEQVPIRLNSKENP</sequence>
<protein>
    <submittedName>
        <fullName evidence="2">Uncharacterized protein</fullName>
    </submittedName>
</protein>